<dbReference type="EMBL" id="BMJT01000010">
    <property type="protein sequence ID" value="GGG30962.1"/>
    <property type="molecule type" value="Genomic_DNA"/>
</dbReference>
<gene>
    <name evidence="5" type="ORF">GCM10007425_26980</name>
</gene>
<dbReference type="PANTHER" id="PTHR43201:SF5">
    <property type="entry name" value="MEDIUM-CHAIN ACYL-COA LIGASE ACSF2, MITOCHONDRIAL"/>
    <property type="match status" value="1"/>
</dbReference>
<evidence type="ECO:0000313" key="5">
    <source>
        <dbReference type="EMBL" id="GGG30962.1"/>
    </source>
</evidence>
<dbReference type="FunFam" id="3.30.300.30:FF:000008">
    <property type="entry name" value="2,3-dihydroxybenzoate-AMP ligase"/>
    <property type="match status" value="1"/>
</dbReference>
<dbReference type="CDD" id="cd17631">
    <property type="entry name" value="FACL_FadD13-like"/>
    <property type="match status" value="1"/>
</dbReference>
<dbReference type="Proteomes" id="UP000616608">
    <property type="component" value="Unassembled WGS sequence"/>
</dbReference>
<feature type="domain" description="AMP-binding enzyme C-terminal" evidence="4">
    <location>
        <begin position="418"/>
        <end position="493"/>
    </location>
</feature>
<organism evidence="5 6">
    <name type="scientific">Lysinibacillus alkalisoli</name>
    <dbReference type="NCBI Taxonomy" id="1911548"/>
    <lineage>
        <taxon>Bacteria</taxon>
        <taxon>Bacillati</taxon>
        <taxon>Bacillota</taxon>
        <taxon>Bacilli</taxon>
        <taxon>Bacillales</taxon>
        <taxon>Bacillaceae</taxon>
        <taxon>Lysinibacillus</taxon>
    </lineage>
</organism>
<protein>
    <submittedName>
        <fullName evidence="5">Long-chain-fatty-acid--CoA ligase</fullName>
    </submittedName>
</protein>
<dbReference type="AlphaFoldDB" id="A0A917G9T4"/>
<evidence type="ECO:0000256" key="1">
    <source>
        <dbReference type="ARBA" id="ARBA00006432"/>
    </source>
</evidence>
<dbReference type="Pfam" id="PF00501">
    <property type="entry name" value="AMP-binding"/>
    <property type="match status" value="1"/>
</dbReference>
<dbReference type="Gene3D" id="3.30.300.30">
    <property type="match status" value="1"/>
</dbReference>
<keyword evidence="6" id="KW-1185">Reference proteome</keyword>
<dbReference type="NCBIfam" id="NF004837">
    <property type="entry name" value="PRK06187.1"/>
    <property type="match status" value="1"/>
</dbReference>
<keyword evidence="2 5" id="KW-0436">Ligase</keyword>
<dbReference type="InterPro" id="IPR025110">
    <property type="entry name" value="AMP-bd_C"/>
</dbReference>
<evidence type="ECO:0000259" key="3">
    <source>
        <dbReference type="Pfam" id="PF00501"/>
    </source>
</evidence>
<dbReference type="GO" id="GO:0006631">
    <property type="term" value="P:fatty acid metabolic process"/>
    <property type="evidence" value="ECO:0007669"/>
    <property type="project" value="TreeGrafter"/>
</dbReference>
<reference evidence="5" key="1">
    <citation type="journal article" date="2014" name="Int. J. Syst. Evol. Microbiol.">
        <title>Complete genome sequence of Corynebacterium casei LMG S-19264T (=DSM 44701T), isolated from a smear-ripened cheese.</title>
        <authorList>
            <consortium name="US DOE Joint Genome Institute (JGI-PGF)"/>
            <person name="Walter F."/>
            <person name="Albersmeier A."/>
            <person name="Kalinowski J."/>
            <person name="Ruckert C."/>
        </authorList>
    </citation>
    <scope>NUCLEOTIDE SEQUENCE</scope>
    <source>
        <strain evidence="5">CGMCC 1.15760</strain>
    </source>
</reference>
<comment type="similarity">
    <text evidence="1">Belongs to the ATP-dependent AMP-binding enzyme family.</text>
</comment>
<dbReference type="InterPro" id="IPR045851">
    <property type="entry name" value="AMP-bd_C_sf"/>
</dbReference>
<comment type="caution">
    <text evidence="5">The sequence shown here is derived from an EMBL/GenBank/DDBJ whole genome shotgun (WGS) entry which is preliminary data.</text>
</comment>
<dbReference type="InterPro" id="IPR000873">
    <property type="entry name" value="AMP-dep_synth/lig_dom"/>
</dbReference>
<dbReference type="SUPFAM" id="SSF56801">
    <property type="entry name" value="Acetyl-CoA synthetase-like"/>
    <property type="match status" value="1"/>
</dbReference>
<dbReference type="InterPro" id="IPR020845">
    <property type="entry name" value="AMP-binding_CS"/>
</dbReference>
<dbReference type="PANTHER" id="PTHR43201">
    <property type="entry name" value="ACYL-COA SYNTHETASE"/>
    <property type="match status" value="1"/>
</dbReference>
<dbReference type="InterPro" id="IPR042099">
    <property type="entry name" value="ANL_N_sf"/>
</dbReference>
<proteinExistence type="inferred from homology"/>
<dbReference type="GO" id="GO:0031956">
    <property type="term" value="F:medium-chain fatty acid-CoA ligase activity"/>
    <property type="evidence" value="ECO:0007669"/>
    <property type="project" value="TreeGrafter"/>
</dbReference>
<name>A0A917G9T4_9BACI</name>
<reference evidence="5" key="2">
    <citation type="submission" date="2020-09" db="EMBL/GenBank/DDBJ databases">
        <authorList>
            <person name="Sun Q."/>
            <person name="Zhou Y."/>
        </authorList>
    </citation>
    <scope>NUCLEOTIDE SEQUENCE</scope>
    <source>
        <strain evidence="5">CGMCC 1.15760</strain>
    </source>
</reference>
<evidence type="ECO:0000256" key="2">
    <source>
        <dbReference type="ARBA" id="ARBA00022598"/>
    </source>
</evidence>
<evidence type="ECO:0000313" key="6">
    <source>
        <dbReference type="Proteomes" id="UP000616608"/>
    </source>
</evidence>
<accession>A0A917G9T4</accession>
<dbReference type="Pfam" id="PF13193">
    <property type="entry name" value="AMP-binding_C"/>
    <property type="match status" value="1"/>
</dbReference>
<feature type="domain" description="AMP-dependent synthetase/ligase" evidence="3">
    <location>
        <begin position="10"/>
        <end position="368"/>
    </location>
</feature>
<dbReference type="Gene3D" id="3.40.50.12780">
    <property type="entry name" value="N-terminal domain of ligase-like"/>
    <property type="match status" value="1"/>
</dbReference>
<evidence type="ECO:0000259" key="4">
    <source>
        <dbReference type="Pfam" id="PF13193"/>
    </source>
</evidence>
<dbReference type="PROSITE" id="PS00455">
    <property type="entry name" value="AMP_BINDING"/>
    <property type="match status" value="1"/>
</dbReference>
<dbReference type="RefSeq" id="WP_188615594.1">
    <property type="nucleotide sequence ID" value="NZ_BMJT01000010.1"/>
</dbReference>
<sequence>MDLSTVLALNAQRHPEKIAVIFGERQYTYEAFNDEVNRVANALIEKGYKKGSKVAIFMKNSDYFMIVFYGIARAGCVAVPVNFRLTAIETEYILSQSEADLVIGDEISEALLETVNATLTKSVPIVSVPQSQSGENTSWEQFLSSSVVQPNIHVSILDDAEILYTSGTTGYPKGALFHHQAIINVSTAFTLISQFSRQDVTICMAPMFHSAQLNLINNTAIAAGMTCIVHRDFNPVQVLEDIERYKVTTLFGVPAMYNAILNVPNNNQYDLSSLRACFYGAAPMAPKLINDAIALFGTDQFYNLCGLTEAGPGGTYLTPEEHAEKIGAGGKSMPLLIARVVNDDMEDVKPGETGEFVLKGETIMKEYYRKPEETQKTFRDGWLMTGDLATVDEDGFITIVDRKKDMIISGGENVYSVEVEQVLNSHPQILEAATIGLPDEKWGETVTAVLVPKPNEKIDEEALLTYCRERIAGYKVPRQILYVDVLPRNTSGKILKYQLRDAFMKEG</sequence>